<gene>
    <name evidence="1" type="ORF">K460DRAFT_45363</name>
</gene>
<protein>
    <submittedName>
        <fullName evidence="1">Uncharacterized protein</fullName>
    </submittedName>
</protein>
<evidence type="ECO:0000313" key="1">
    <source>
        <dbReference type="EMBL" id="KAF1852013.1"/>
    </source>
</evidence>
<organism evidence="1 2">
    <name type="scientific">Cucurbitaria berberidis CBS 394.84</name>
    <dbReference type="NCBI Taxonomy" id="1168544"/>
    <lineage>
        <taxon>Eukaryota</taxon>
        <taxon>Fungi</taxon>
        <taxon>Dikarya</taxon>
        <taxon>Ascomycota</taxon>
        <taxon>Pezizomycotina</taxon>
        <taxon>Dothideomycetes</taxon>
        <taxon>Pleosporomycetidae</taxon>
        <taxon>Pleosporales</taxon>
        <taxon>Pleosporineae</taxon>
        <taxon>Cucurbitariaceae</taxon>
        <taxon>Cucurbitaria</taxon>
    </lineage>
</organism>
<dbReference type="Proteomes" id="UP000800039">
    <property type="component" value="Unassembled WGS sequence"/>
</dbReference>
<evidence type="ECO:0000313" key="2">
    <source>
        <dbReference type="Proteomes" id="UP000800039"/>
    </source>
</evidence>
<sequence length="151" mass="16596">MASMSQSFASLIMACVNLIFSLFLSFFLSLLQILQAYNSVYGSLRQPSACHIVILHEATTKIKTQPHVFTQLKETITPIQCETLHPSSAARLPVRSSMQPAVQTKSTPSSSTCMALLSVSTDRYPSYVVPRRVVSSKLLVNRLVGRGVCTM</sequence>
<dbReference type="GeneID" id="63855693"/>
<reference evidence="1" key="1">
    <citation type="submission" date="2020-01" db="EMBL/GenBank/DDBJ databases">
        <authorList>
            <consortium name="DOE Joint Genome Institute"/>
            <person name="Haridas S."/>
            <person name="Albert R."/>
            <person name="Binder M."/>
            <person name="Bloem J."/>
            <person name="Labutti K."/>
            <person name="Salamov A."/>
            <person name="Andreopoulos B."/>
            <person name="Baker S.E."/>
            <person name="Barry K."/>
            <person name="Bills G."/>
            <person name="Bluhm B.H."/>
            <person name="Cannon C."/>
            <person name="Castanera R."/>
            <person name="Culley D.E."/>
            <person name="Daum C."/>
            <person name="Ezra D."/>
            <person name="Gonzalez J.B."/>
            <person name="Henrissat B."/>
            <person name="Kuo A."/>
            <person name="Liang C."/>
            <person name="Lipzen A."/>
            <person name="Lutzoni F."/>
            <person name="Magnuson J."/>
            <person name="Mondo S."/>
            <person name="Nolan M."/>
            <person name="Ohm R."/>
            <person name="Pangilinan J."/>
            <person name="Park H.-J."/>
            <person name="Ramirez L."/>
            <person name="Alfaro M."/>
            <person name="Sun H."/>
            <person name="Tritt A."/>
            <person name="Yoshinaga Y."/>
            <person name="Zwiers L.-H."/>
            <person name="Turgeon B.G."/>
            <person name="Goodwin S.B."/>
            <person name="Spatafora J.W."/>
            <person name="Crous P.W."/>
            <person name="Grigoriev I.V."/>
        </authorList>
    </citation>
    <scope>NUCLEOTIDE SEQUENCE</scope>
    <source>
        <strain evidence="1">CBS 394.84</strain>
    </source>
</reference>
<accession>A0A9P4GT13</accession>
<proteinExistence type="predicted"/>
<dbReference type="RefSeq" id="XP_040794576.1">
    <property type="nucleotide sequence ID" value="XM_040938437.1"/>
</dbReference>
<name>A0A9P4GT13_9PLEO</name>
<dbReference type="EMBL" id="ML976614">
    <property type="protein sequence ID" value="KAF1852013.1"/>
    <property type="molecule type" value="Genomic_DNA"/>
</dbReference>
<dbReference type="AlphaFoldDB" id="A0A9P4GT13"/>
<comment type="caution">
    <text evidence="1">The sequence shown here is derived from an EMBL/GenBank/DDBJ whole genome shotgun (WGS) entry which is preliminary data.</text>
</comment>
<keyword evidence="2" id="KW-1185">Reference proteome</keyword>